<dbReference type="EMBL" id="VDUZ01000034">
    <property type="protein sequence ID" value="TXL72313.1"/>
    <property type="molecule type" value="Genomic_DNA"/>
</dbReference>
<keyword evidence="3 6" id="KW-1133">Transmembrane helix</keyword>
<feature type="region of interest" description="Disordered" evidence="5">
    <location>
        <begin position="488"/>
        <end position="635"/>
    </location>
</feature>
<evidence type="ECO:0000256" key="4">
    <source>
        <dbReference type="ARBA" id="ARBA00023136"/>
    </source>
</evidence>
<dbReference type="PANTHER" id="PTHR37422">
    <property type="entry name" value="TEICHURONIC ACID BIOSYNTHESIS PROTEIN TUAE"/>
    <property type="match status" value="1"/>
</dbReference>
<reference evidence="8 9" key="1">
    <citation type="submission" date="2019-06" db="EMBL/GenBank/DDBJ databases">
        <title>New taxonomy in bacterial strain CC-CFT640, isolated from vineyard.</title>
        <authorList>
            <person name="Lin S.-Y."/>
            <person name="Tsai C.-F."/>
            <person name="Young C.-C."/>
        </authorList>
    </citation>
    <scope>NUCLEOTIDE SEQUENCE [LARGE SCALE GENOMIC DNA]</scope>
    <source>
        <strain evidence="8 9">CC-CFT640</strain>
    </source>
</reference>
<name>A0A5C8PGK6_9HYPH</name>
<protein>
    <recommendedName>
        <fullName evidence="7">O-antigen ligase-related domain-containing protein</fullName>
    </recommendedName>
</protein>
<accession>A0A5C8PGK6</accession>
<dbReference type="OrthoDB" id="4391260at2"/>
<evidence type="ECO:0000256" key="2">
    <source>
        <dbReference type="ARBA" id="ARBA00022692"/>
    </source>
</evidence>
<dbReference type="InterPro" id="IPR007016">
    <property type="entry name" value="O-antigen_ligase-rel_domated"/>
</dbReference>
<evidence type="ECO:0000256" key="6">
    <source>
        <dbReference type="SAM" id="Phobius"/>
    </source>
</evidence>
<feature type="transmembrane region" description="Helical" evidence="6">
    <location>
        <begin position="219"/>
        <end position="238"/>
    </location>
</feature>
<keyword evidence="4 6" id="KW-0472">Membrane</keyword>
<evidence type="ECO:0000256" key="3">
    <source>
        <dbReference type="ARBA" id="ARBA00022989"/>
    </source>
</evidence>
<gene>
    <name evidence="8" type="ORF">FHP25_26140</name>
</gene>
<sequence length="635" mass="66930">MRLSDMSSLIFWALLAVVCLSPLPLASNRPLPWSALSLAVGLLLLLWGVSRLYEALLPGTAPAVADDSTRTPRGKRRPSHARLIDRHAALLATGFVILIAWYWVQSSPELGGAWAHVAWAQAAAALGEKLTGTISLDPAASRTMIMKIVAYGGVFLLALELGRDRRRAWLGFWAICLAGFAYAFYGLFIHFAGDRSILWFDKEAYPDSVTATFVNRNAYATYAGIAVLVGLVPLMTELQRFTRRRQTAQRFLLMLSEQASASLYIAIAAILTGLVAVTLTGSRAGVASLVLALAVFAVGLLVAREIRPRTFLIGALLAGAAVAGILMLSGDFLAKRLMTTDQGPEARAAVFSTAVAAVTAHPWVGQGLGSFGTAFNLANDGNAVFDNYVDLAHNTYVELAVEGGLPALALSLVLIGASVGLCLASMLFRARAAITSIVAVAIAAQVGAHSAVDFGIQMPAVAVTFMLLMGLAAAQALAVEVVEPQRFGKRRPARRGRDRPLSADEPVTPPHELEVPWPVRSTRPDLTAPARITGPTTLQSLSRMARGDVAATAPPVEEAGNAPTPADEYETAMARWRALRPSGHAGAPTPDAEASSTRPEPVPRVPGPAGGAVPQAGGEPSGAKIVKLPPRPSPP</sequence>
<dbReference type="InterPro" id="IPR051533">
    <property type="entry name" value="WaaL-like"/>
</dbReference>
<feature type="domain" description="O-antigen ligase-related" evidence="7">
    <location>
        <begin position="269"/>
        <end position="410"/>
    </location>
</feature>
<proteinExistence type="predicted"/>
<dbReference type="Pfam" id="PF04932">
    <property type="entry name" value="Wzy_C"/>
    <property type="match status" value="1"/>
</dbReference>
<feature type="transmembrane region" description="Helical" evidence="6">
    <location>
        <begin position="405"/>
        <end position="425"/>
    </location>
</feature>
<feature type="transmembrane region" description="Helical" evidence="6">
    <location>
        <begin position="36"/>
        <end position="53"/>
    </location>
</feature>
<keyword evidence="9" id="KW-1185">Reference proteome</keyword>
<dbReference type="Proteomes" id="UP000321638">
    <property type="component" value="Unassembled WGS sequence"/>
</dbReference>
<dbReference type="PANTHER" id="PTHR37422:SF23">
    <property type="entry name" value="TEICHURONIC ACID BIOSYNTHESIS PROTEIN TUAE"/>
    <property type="match status" value="1"/>
</dbReference>
<comment type="caution">
    <text evidence="8">The sequence shown here is derived from an EMBL/GenBank/DDBJ whole genome shotgun (WGS) entry which is preliminary data.</text>
</comment>
<evidence type="ECO:0000313" key="9">
    <source>
        <dbReference type="Proteomes" id="UP000321638"/>
    </source>
</evidence>
<comment type="subcellular location">
    <subcellularLocation>
        <location evidence="1">Membrane</location>
        <topology evidence="1">Multi-pass membrane protein</topology>
    </subcellularLocation>
</comment>
<feature type="compositionally biased region" description="Basic residues" evidence="5">
    <location>
        <begin position="488"/>
        <end position="497"/>
    </location>
</feature>
<feature type="transmembrane region" description="Helical" evidence="6">
    <location>
        <begin position="259"/>
        <end position="279"/>
    </location>
</feature>
<organism evidence="8 9">
    <name type="scientific">Vineibacter terrae</name>
    <dbReference type="NCBI Taxonomy" id="2586908"/>
    <lineage>
        <taxon>Bacteria</taxon>
        <taxon>Pseudomonadati</taxon>
        <taxon>Pseudomonadota</taxon>
        <taxon>Alphaproteobacteria</taxon>
        <taxon>Hyphomicrobiales</taxon>
        <taxon>Vineibacter</taxon>
    </lineage>
</organism>
<keyword evidence="2 6" id="KW-0812">Transmembrane</keyword>
<feature type="transmembrane region" description="Helical" evidence="6">
    <location>
        <begin position="169"/>
        <end position="192"/>
    </location>
</feature>
<dbReference type="AlphaFoldDB" id="A0A5C8PGK6"/>
<evidence type="ECO:0000256" key="5">
    <source>
        <dbReference type="SAM" id="MobiDB-lite"/>
    </source>
</evidence>
<evidence type="ECO:0000259" key="7">
    <source>
        <dbReference type="Pfam" id="PF04932"/>
    </source>
</evidence>
<feature type="transmembrane region" description="Helical" evidence="6">
    <location>
        <begin position="458"/>
        <end position="482"/>
    </location>
</feature>
<feature type="transmembrane region" description="Helical" evidence="6">
    <location>
        <begin position="144"/>
        <end position="162"/>
    </location>
</feature>
<feature type="transmembrane region" description="Helical" evidence="6">
    <location>
        <begin position="83"/>
        <end position="104"/>
    </location>
</feature>
<evidence type="ECO:0000256" key="1">
    <source>
        <dbReference type="ARBA" id="ARBA00004141"/>
    </source>
</evidence>
<evidence type="ECO:0000313" key="8">
    <source>
        <dbReference type="EMBL" id="TXL72313.1"/>
    </source>
</evidence>
<dbReference type="GO" id="GO:0016020">
    <property type="term" value="C:membrane"/>
    <property type="evidence" value="ECO:0007669"/>
    <property type="project" value="UniProtKB-SubCell"/>
</dbReference>
<feature type="transmembrane region" description="Helical" evidence="6">
    <location>
        <begin position="285"/>
        <end position="303"/>
    </location>
</feature>
<feature type="transmembrane region" description="Helical" evidence="6">
    <location>
        <begin position="432"/>
        <end position="452"/>
    </location>
</feature>
<feature type="transmembrane region" description="Helical" evidence="6">
    <location>
        <begin position="310"/>
        <end position="328"/>
    </location>
</feature>